<dbReference type="EMBL" id="KN818353">
    <property type="protein sequence ID" value="KIL57923.1"/>
    <property type="molecule type" value="Genomic_DNA"/>
</dbReference>
<name>A0A0C2WNW1_AMAMK</name>
<dbReference type="Proteomes" id="UP000054549">
    <property type="component" value="Unassembled WGS sequence"/>
</dbReference>
<organism evidence="1 2">
    <name type="scientific">Amanita muscaria (strain Koide BX008)</name>
    <dbReference type="NCBI Taxonomy" id="946122"/>
    <lineage>
        <taxon>Eukaryota</taxon>
        <taxon>Fungi</taxon>
        <taxon>Dikarya</taxon>
        <taxon>Basidiomycota</taxon>
        <taxon>Agaricomycotina</taxon>
        <taxon>Agaricomycetes</taxon>
        <taxon>Agaricomycetidae</taxon>
        <taxon>Agaricales</taxon>
        <taxon>Pluteineae</taxon>
        <taxon>Amanitaceae</taxon>
        <taxon>Amanita</taxon>
    </lineage>
</organism>
<protein>
    <submittedName>
        <fullName evidence="1">Uncharacterized protein</fullName>
    </submittedName>
</protein>
<proteinExistence type="predicted"/>
<sequence length="129" mass="15012">MTQKCAKLIEKDNTPPNFTVDWNGRYRIEDQYIYFSNDNWKARSWITECKTYFTQPSVHPGIPDDPTKVFFCLIKMTGKADFWKCVKLEEYTKEGGAWPAWAAFKTAFIEAFGGDDPKMKALTKLMTME</sequence>
<accession>A0A0C2WNW1</accession>
<dbReference type="InParanoid" id="A0A0C2WNW1"/>
<reference evidence="1 2" key="1">
    <citation type="submission" date="2014-04" db="EMBL/GenBank/DDBJ databases">
        <title>Evolutionary Origins and Diversification of the Mycorrhizal Mutualists.</title>
        <authorList>
            <consortium name="DOE Joint Genome Institute"/>
            <consortium name="Mycorrhizal Genomics Consortium"/>
            <person name="Kohler A."/>
            <person name="Kuo A."/>
            <person name="Nagy L.G."/>
            <person name="Floudas D."/>
            <person name="Copeland A."/>
            <person name="Barry K.W."/>
            <person name="Cichocki N."/>
            <person name="Veneault-Fourrey C."/>
            <person name="LaButti K."/>
            <person name="Lindquist E.A."/>
            <person name="Lipzen A."/>
            <person name="Lundell T."/>
            <person name="Morin E."/>
            <person name="Murat C."/>
            <person name="Riley R."/>
            <person name="Ohm R."/>
            <person name="Sun H."/>
            <person name="Tunlid A."/>
            <person name="Henrissat B."/>
            <person name="Grigoriev I.V."/>
            <person name="Hibbett D.S."/>
            <person name="Martin F."/>
        </authorList>
    </citation>
    <scope>NUCLEOTIDE SEQUENCE [LARGE SCALE GENOMIC DNA]</scope>
    <source>
        <strain evidence="1 2">Koide BX008</strain>
    </source>
</reference>
<evidence type="ECO:0000313" key="1">
    <source>
        <dbReference type="EMBL" id="KIL57923.1"/>
    </source>
</evidence>
<keyword evidence="2" id="KW-1185">Reference proteome</keyword>
<evidence type="ECO:0000313" key="2">
    <source>
        <dbReference type="Proteomes" id="UP000054549"/>
    </source>
</evidence>
<gene>
    <name evidence="1" type="ORF">M378DRAFT_15918</name>
</gene>
<dbReference type="AlphaFoldDB" id="A0A0C2WNW1"/>
<dbReference type="HOGENOM" id="CLU_1948288_0_0_1"/>